<keyword evidence="3" id="KW-0597">Phosphoprotein</keyword>
<proteinExistence type="predicted"/>
<dbReference type="SMART" id="SM00304">
    <property type="entry name" value="HAMP"/>
    <property type="match status" value="1"/>
</dbReference>
<evidence type="ECO:0000259" key="16">
    <source>
        <dbReference type="PROSITE" id="PS50885"/>
    </source>
</evidence>
<dbReference type="PANTHER" id="PTHR44757:SF2">
    <property type="entry name" value="BIOFILM ARCHITECTURE MAINTENANCE PROTEIN MBAA"/>
    <property type="match status" value="1"/>
</dbReference>
<evidence type="ECO:0000259" key="14">
    <source>
        <dbReference type="PROSITE" id="PS50113"/>
    </source>
</evidence>
<dbReference type="InterPro" id="IPR033479">
    <property type="entry name" value="dCache_1"/>
</dbReference>
<feature type="coiled-coil region" evidence="12">
    <location>
        <begin position="359"/>
        <end position="400"/>
    </location>
</feature>
<dbReference type="PROSITE" id="PS50113">
    <property type="entry name" value="PAC"/>
    <property type="match status" value="1"/>
</dbReference>
<evidence type="ECO:0000256" key="11">
    <source>
        <dbReference type="ARBA" id="ARBA00023136"/>
    </source>
</evidence>
<dbReference type="SUPFAM" id="SSF55073">
    <property type="entry name" value="Nucleotide cyclase"/>
    <property type="match status" value="1"/>
</dbReference>
<protein>
    <submittedName>
        <fullName evidence="19">Diguanylate cyclase/phosphodiesterase with PAS/PAC and integral membrane sensor(S)</fullName>
    </submittedName>
    <submittedName>
        <fullName evidence="18">PAS/PAC sensor-containing diguanylate cyclase/phosphodiesterase</fullName>
    </submittedName>
</protein>
<dbReference type="FunFam" id="3.30.70.270:FF:000001">
    <property type="entry name" value="Diguanylate cyclase domain protein"/>
    <property type="match status" value="1"/>
</dbReference>
<accession>A0A0H3J871</accession>
<dbReference type="AlphaFoldDB" id="A0A0H3J871"/>
<evidence type="ECO:0000313" key="19">
    <source>
        <dbReference type="EMBL" id="KRU14580.1"/>
    </source>
</evidence>
<dbReference type="CDD" id="cd01948">
    <property type="entry name" value="EAL"/>
    <property type="match status" value="1"/>
</dbReference>
<evidence type="ECO:0000256" key="6">
    <source>
        <dbReference type="ARBA" id="ARBA00022741"/>
    </source>
</evidence>
<dbReference type="FunFam" id="3.20.20.450:FF:000001">
    <property type="entry name" value="Cyclic di-GMP phosphodiesterase yahA"/>
    <property type="match status" value="1"/>
</dbReference>
<reference evidence="18 21" key="1">
    <citation type="journal article" date="2015" name="Genome Announc.">
        <title>Complete Genome Sequence of the Nitrogen-Fixing and Solvent-Producing Clostridium pasteurianum DSM 525.</title>
        <authorList>
            <person name="Poehlein A."/>
            <person name="Grosse-Honebrink A."/>
            <person name="Zhang Y."/>
            <person name="Minton N.P."/>
            <person name="Daniel R."/>
        </authorList>
    </citation>
    <scope>NUCLEOTIDE SEQUENCE [LARGE SCALE GENOMIC DNA]</scope>
    <source>
        <strain evidence="18">DSM 525</strain>
        <strain evidence="21">DSM 525 / ATCC 6013</strain>
    </source>
</reference>
<dbReference type="GeneID" id="93075445"/>
<dbReference type="InterPro" id="IPR035965">
    <property type="entry name" value="PAS-like_dom_sf"/>
</dbReference>
<dbReference type="GO" id="GO:0016301">
    <property type="term" value="F:kinase activity"/>
    <property type="evidence" value="ECO:0007669"/>
    <property type="project" value="UniProtKB-KW"/>
</dbReference>
<dbReference type="Pfam" id="PF00563">
    <property type="entry name" value="EAL"/>
    <property type="match status" value="1"/>
</dbReference>
<evidence type="ECO:0000256" key="2">
    <source>
        <dbReference type="ARBA" id="ARBA00022475"/>
    </source>
</evidence>
<dbReference type="SUPFAM" id="SSF141868">
    <property type="entry name" value="EAL domain-like"/>
    <property type="match status" value="1"/>
</dbReference>
<keyword evidence="4" id="KW-0808">Transferase</keyword>
<keyword evidence="6" id="KW-0547">Nucleotide-binding</keyword>
<dbReference type="GO" id="GO:0005524">
    <property type="term" value="F:ATP binding"/>
    <property type="evidence" value="ECO:0007669"/>
    <property type="project" value="UniProtKB-KW"/>
</dbReference>
<dbReference type="CDD" id="cd06225">
    <property type="entry name" value="HAMP"/>
    <property type="match status" value="1"/>
</dbReference>
<keyword evidence="10" id="KW-0902">Two-component regulatory system</keyword>
<keyword evidence="2" id="KW-1003">Cell membrane</keyword>
<evidence type="ECO:0000256" key="5">
    <source>
        <dbReference type="ARBA" id="ARBA00022692"/>
    </source>
</evidence>
<feature type="domain" description="PAC" evidence="14">
    <location>
        <begin position="475"/>
        <end position="527"/>
    </location>
</feature>
<dbReference type="PROSITE" id="PS50885">
    <property type="entry name" value="HAMP"/>
    <property type="match status" value="1"/>
</dbReference>
<evidence type="ECO:0000256" key="3">
    <source>
        <dbReference type="ARBA" id="ARBA00022553"/>
    </source>
</evidence>
<dbReference type="InterPro" id="IPR001610">
    <property type="entry name" value="PAC"/>
</dbReference>
<evidence type="ECO:0000256" key="8">
    <source>
        <dbReference type="ARBA" id="ARBA00022840"/>
    </source>
</evidence>
<organism evidence="18 21">
    <name type="scientific">Clostridium pasteurianum DSM 525 = ATCC 6013</name>
    <dbReference type="NCBI Taxonomy" id="1262449"/>
    <lineage>
        <taxon>Bacteria</taxon>
        <taxon>Bacillati</taxon>
        <taxon>Bacillota</taxon>
        <taxon>Clostridia</taxon>
        <taxon>Eubacteriales</taxon>
        <taxon>Clostridiaceae</taxon>
        <taxon>Clostridium</taxon>
    </lineage>
</organism>
<dbReference type="Gene3D" id="6.10.340.10">
    <property type="match status" value="1"/>
</dbReference>
<dbReference type="InterPro" id="IPR029151">
    <property type="entry name" value="Sensor-like_sf"/>
</dbReference>
<dbReference type="Pfam" id="PF00672">
    <property type="entry name" value="HAMP"/>
    <property type="match status" value="1"/>
</dbReference>
<dbReference type="Proteomes" id="UP000028042">
    <property type="component" value="Unassembled WGS sequence"/>
</dbReference>
<dbReference type="Proteomes" id="UP000030905">
    <property type="component" value="Chromosome"/>
</dbReference>
<dbReference type="Pfam" id="PF00990">
    <property type="entry name" value="GGDEF"/>
    <property type="match status" value="1"/>
</dbReference>
<dbReference type="InterPro" id="IPR003660">
    <property type="entry name" value="HAMP_dom"/>
</dbReference>
<dbReference type="CDD" id="cd12914">
    <property type="entry name" value="PDC1_DGC_like"/>
    <property type="match status" value="1"/>
</dbReference>
<dbReference type="InterPro" id="IPR000014">
    <property type="entry name" value="PAS"/>
</dbReference>
<dbReference type="NCBIfam" id="TIGR00229">
    <property type="entry name" value="sensory_box"/>
    <property type="match status" value="1"/>
</dbReference>
<feature type="domain" description="HAMP" evidence="16">
    <location>
        <begin position="315"/>
        <end position="367"/>
    </location>
</feature>
<keyword evidence="9 13" id="KW-1133">Transmembrane helix</keyword>
<evidence type="ECO:0000256" key="10">
    <source>
        <dbReference type="ARBA" id="ARBA00023012"/>
    </source>
</evidence>
<evidence type="ECO:0000313" key="21">
    <source>
        <dbReference type="Proteomes" id="UP000030905"/>
    </source>
</evidence>
<gene>
    <name evidence="18" type="ORF">CLPA_c33410</name>
    <name evidence="19" type="ORF">CP6013_03839</name>
</gene>
<evidence type="ECO:0000256" key="1">
    <source>
        <dbReference type="ARBA" id="ARBA00004651"/>
    </source>
</evidence>
<dbReference type="InterPro" id="IPR000700">
    <property type="entry name" value="PAS-assoc_C"/>
</dbReference>
<feature type="domain" description="GGDEF" evidence="17">
    <location>
        <begin position="559"/>
        <end position="692"/>
    </location>
</feature>
<dbReference type="SMART" id="SM00267">
    <property type="entry name" value="GGDEF"/>
    <property type="match status" value="1"/>
</dbReference>
<keyword evidence="5 13" id="KW-0812">Transmembrane</keyword>
<dbReference type="SUPFAM" id="SSF55785">
    <property type="entry name" value="PYP-like sensor domain (PAS domain)"/>
    <property type="match status" value="1"/>
</dbReference>
<dbReference type="NCBIfam" id="TIGR00254">
    <property type="entry name" value="GGDEF"/>
    <property type="match status" value="1"/>
</dbReference>
<dbReference type="InterPro" id="IPR029787">
    <property type="entry name" value="Nucleotide_cyclase"/>
</dbReference>
<reference evidence="19" key="2">
    <citation type="submission" date="2015-10" db="EMBL/GenBank/DDBJ databases">
        <title>Improved Draft Genome Sequence of Clostridium pasteurianum Strain ATCC 6013 (DSM 525) Using a Hybrid Next-Generation Sequencing Approach.</title>
        <authorList>
            <person name="Pyne M.E."/>
            <person name="Utturkar S.M."/>
            <person name="Brown S.D."/>
            <person name="Moo-Young M."/>
            <person name="Chung D.A."/>
            <person name="Chou P.C."/>
        </authorList>
    </citation>
    <scope>NUCLEOTIDE SEQUENCE</scope>
    <source>
        <strain evidence="19">ATCC 6013</strain>
    </source>
</reference>
<dbReference type="KEGG" id="cpat:CLPA_c33410"/>
<dbReference type="InterPro" id="IPR043128">
    <property type="entry name" value="Rev_trsase/Diguanyl_cyclase"/>
</dbReference>
<dbReference type="PROSITE" id="PS50887">
    <property type="entry name" value="GGDEF"/>
    <property type="match status" value="1"/>
</dbReference>
<name>A0A0H3J871_CLOPA</name>
<dbReference type="Pfam" id="PF02743">
    <property type="entry name" value="dCache_1"/>
    <property type="match status" value="1"/>
</dbReference>
<keyword evidence="8" id="KW-0067">ATP-binding</keyword>
<dbReference type="EMBL" id="CP009268">
    <property type="protein sequence ID" value="AJA53395.1"/>
    <property type="molecule type" value="Genomic_DNA"/>
</dbReference>
<evidence type="ECO:0000256" key="9">
    <source>
        <dbReference type="ARBA" id="ARBA00022989"/>
    </source>
</evidence>
<dbReference type="InterPro" id="IPR001633">
    <property type="entry name" value="EAL_dom"/>
</dbReference>
<keyword evidence="11 13" id="KW-0472">Membrane</keyword>
<dbReference type="Gene3D" id="3.20.20.450">
    <property type="entry name" value="EAL domain"/>
    <property type="match status" value="1"/>
</dbReference>
<sequence length="957" mass="109300">MLIKTRLPLMMILLSLIPLFLLSFLIYRHTSKVLITNSKVNILQTTNAYSSALAAVIDGQRREVNSSKESLGIINVLSNRSRNKDDSFYHSKEVLNLNKSLKENKDNFPEIQHSLVIDLNGNVIASSEENALKFNVIDREYFKDSIKGKTFISNTLISKASNKLIVVVSSPVKDLDDNIIGVYANAIYIDYFQKFILNIKNGDTGYAYIVDKDGNIIAHPDSKKIGKKSENTKLIDILRNIKDSNKVYDGLDVYTYDNKDKLMGYKTIPELKWTFVFTKNIAEVNEPAYGELKIIMSVAAFIFILSVFISIFASRSITKPIGYLINVMNKARKGDLNSLCEYKSNDELGMLTGNYNNMIKKLNNSYEELSAVYEELSATEEELRSQYDELIENKEALEVSECRYKEVLNGINDALWEYDVNTGRFFASDKWYDITGYQTEHYNILKLIEKAVFPKCKKKLYDDIKKHINLKTPWFETEVKINAGDGKIKWILNKGKVIKDDDGRILKYSGIISDVTVKKKAELRVKQLAYFDTLTGLPNRTNFIDQLDNEVRNYERDKKMGAVLFVDLDDFKRVNDSLGHDEGDKLLKTIGNEFFHTIDEKNTVCRFGGDEFLILLRDVSGKDEIIDIVNNLIDIFNNGFEFNKKRAFITCSIGICMFPKDGKNNNSILKNADTAMYKAKETGKNRYEFYDGEMSKGLNRYIQIEKILRSSIHNNEIYLCYQPQVELKTGKIIGTEALIRIESKEAGFVSPGEFIPVAEKSGLIIQIGEWVMKTAFKQNKEWIKKGYGEKRISVNVSSIQLKQSNFVESVKKCIEETGISPELVEIEITESVLMESLETNVEILKQLRSFGVRTSLDDFGTGYSSLNYLRIMPIDTLKIDKSFIDDIHFNRKQEAIVDGIVNIAHNLEIEIVVEGVETREQLNILKQKGCNIIQGYIFSKPVTAENIDEIIKKTILF</sequence>
<dbReference type="CDD" id="cd01949">
    <property type="entry name" value="GGDEF"/>
    <property type="match status" value="1"/>
</dbReference>
<dbReference type="Gene3D" id="3.30.70.270">
    <property type="match status" value="1"/>
</dbReference>
<dbReference type="PANTHER" id="PTHR44757">
    <property type="entry name" value="DIGUANYLATE CYCLASE DGCP"/>
    <property type="match status" value="1"/>
</dbReference>
<dbReference type="InterPro" id="IPR000160">
    <property type="entry name" value="GGDEF_dom"/>
</dbReference>
<dbReference type="SMART" id="SM00086">
    <property type="entry name" value="PAC"/>
    <property type="match status" value="1"/>
</dbReference>
<keyword evidence="7" id="KW-0418">Kinase</keyword>
<evidence type="ECO:0000313" key="18">
    <source>
        <dbReference type="EMBL" id="AJA53395.1"/>
    </source>
</evidence>
<feature type="transmembrane region" description="Helical" evidence="13">
    <location>
        <begin position="294"/>
        <end position="313"/>
    </location>
</feature>
<reference evidence="19 20" key="3">
    <citation type="journal article" name="Genome Announc.">
        <title>Improved Draft Genome Sequence of Clostridium pasteurianum Strain ATCC 6013 (DSM 525) Using a Hybrid Next-Generation Sequencing Approach.</title>
        <authorList>
            <person name="Pyne M.E."/>
            <person name="Utturkar S."/>
            <person name="Brown S.D."/>
            <person name="Moo-Young M."/>
            <person name="Chung D.A."/>
            <person name="Chou C.P."/>
        </authorList>
    </citation>
    <scope>NUCLEOTIDE SEQUENCE [LARGE SCALE GENOMIC DNA]</scope>
    <source>
        <strain evidence="19 20">ATCC 6013</strain>
    </source>
</reference>
<keyword evidence="21" id="KW-1185">Reference proteome</keyword>
<keyword evidence="12" id="KW-0175">Coiled coil</keyword>
<dbReference type="GO" id="GO:0005886">
    <property type="term" value="C:plasma membrane"/>
    <property type="evidence" value="ECO:0007669"/>
    <property type="project" value="UniProtKB-SubCell"/>
</dbReference>
<dbReference type="SMART" id="SM00052">
    <property type="entry name" value="EAL"/>
    <property type="match status" value="1"/>
</dbReference>
<dbReference type="eggNOG" id="COG5001">
    <property type="taxonomic scope" value="Bacteria"/>
</dbReference>
<evidence type="ECO:0000256" key="7">
    <source>
        <dbReference type="ARBA" id="ARBA00022777"/>
    </source>
</evidence>
<comment type="subcellular location">
    <subcellularLocation>
        <location evidence="1">Cell membrane</location>
        <topology evidence="1">Multi-pass membrane protein</topology>
    </subcellularLocation>
</comment>
<dbReference type="SUPFAM" id="SSF103190">
    <property type="entry name" value="Sensory domain-like"/>
    <property type="match status" value="1"/>
</dbReference>
<dbReference type="RefSeq" id="WP_003446517.1">
    <property type="nucleotide sequence ID" value="NZ_ANZB01000011.1"/>
</dbReference>
<dbReference type="PATRIC" id="fig|1262449.3.peg.3018"/>
<evidence type="ECO:0000313" key="20">
    <source>
        <dbReference type="Proteomes" id="UP000028042"/>
    </source>
</evidence>
<dbReference type="EMBL" id="JPGY02000001">
    <property type="protein sequence ID" value="KRU14580.1"/>
    <property type="molecule type" value="Genomic_DNA"/>
</dbReference>
<dbReference type="Gene3D" id="3.30.450.20">
    <property type="entry name" value="PAS domain"/>
    <property type="match status" value="2"/>
</dbReference>
<dbReference type="InterPro" id="IPR052155">
    <property type="entry name" value="Biofilm_reg_signaling"/>
</dbReference>
<dbReference type="InterPro" id="IPR013655">
    <property type="entry name" value="PAS_fold_3"/>
</dbReference>
<evidence type="ECO:0000256" key="4">
    <source>
        <dbReference type="ARBA" id="ARBA00022679"/>
    </source>
</evidence>
<evidence type="ECO:0000259" key="17">
    <source>
        <dbReference type="PROSITE" id="PS50887"/>
    </source>
</evidence>
<dbReference type="CDD" id="cd12912">
    <property type="entry name" value="PDC2_MCP_like"/>
    <property type="match status" value="1"/>
</dbReference>
<dbReference type="SUPFAM" id="SSF158472">
    <property type="entry name" value="HAMP domain-like"/>
    <property type="match status" value="1"/>
</dbReference>
<dbReference type="GO" id="GO:0000160">
    <property type="term" value="P:phosphorelay signal transduction system"/>
    <property type="evidence" value="ECO:0007669"/>
    <property type="project" value="UniProtKB-KW"/>
</dbReference>
<evidence type="ECO:0000259" key="15">
    <source>
        <dbReference type="PROSITE" id="PS50883"/>
    </source>
</evidence>
<evidence type="ECO:0000256" key="12">
    <source>
        <dbReference type="SAM" id="Coils"/>
    </source>
</evidence>
<dbReference type="PROSITE" id="PS50883">
    <property type="entry name" value="EAL"/>
    <property type="match status" value="1"/>
</dbReference>
<evidence type="ECO:0000256" key="13">
    <source>
        <dbReference type="SAM" id="Phobius"/>
    </source>
</evidence>
<feature type="domain" description="EAL" evidence="15">
    <location>
        <begin position="701"/>
        <end position="955"/>
    </location>
</feature>
<dbReference type="Pfam" id="PF08447">
    <property type="entry name" value="PAS_3"/>
    <property type="match status" value="1"/>
</dbReference>
<dbReference type="KEGG" id="cpae:CPAST_c33410"/>
<dbReference type="InterPro" id="IPR035919">
    <property type="entry name" value="EAL_sf"/>
</dbReference>